<keyword evidence="1" id="KW-0472">Membrane</keyword>
<dbReference type="EMBL" id="NIZT01000070">
    <property type="protein sequence ID" value="RBQ22337.1"/>
    <property type="molecule type" value="Genomic_DNA"/>
</dbReference>
<evidence type="ECO:0000313" key="3">
    <source>
        <dbReference type="Proteomes" id="UP000253099"/>
    </source>
</evidence>
<evidence type="ECO:0008006" key="4">
    <source>
        <dbReference type="Google" id="ProtNLM"/>
    </source>
</evidence>
<evidence type="ECO:0000313" key="2">
    <source>
        <dbReference type="EMBL" id="RBQ22337.1"/>
    </source>
</evidence>
<feature type="transmembrane region" description="Helical" evidence="1">
    <location>
        <begin position="330"/>
        <end position="347"/>
    </location>
</feature>
<comment type="caution">
    <text evidence="2">The sequence shown here is derived from an EMBL/GenBank/DDBJ whole genome shotgun (WGS) entry which is preliminary data.</text>
</comment>
<organism evidence="2 3">
    <name type="scientific">Candidatus Methanobinarius endosymbioticus</name>
    <dbReference type="NCBI Taxonomy" id="2006182"/>
    <lineage>
        <taxon>Archaea</taxon>
        <taxon>Methanobacteriati</taxon>
        <taxon>Methanobacteriota</taxon>
        <taxon>Methanomada group</taxon>
        <taxon>Methanobacteria</taxon>
        <taxon>Methanobacteriales</taxon>
        <taxon>Methanobacteriaceae</taxon>
        <taxon>Candidatus Methanobinarius</taxon>
    </lineage>
</organism>
<keyword evidence="1" id="KW-0812">Transmembrane</keyword>
<keyword evidence="3" id="KW-1185">Reference proteome</keyword>
<protein>
    <recommendedName>
        <fullName evidence="4">NERD domain-containing protein</fullName>
    </recommendedName>
</protein>
<dbReference type="Proteomes" id="UP000253099">
    <property type="component" value="Unassembled WGS sequence"/>
</dbReference>
<gene>
    <name evidence="2" type="ORF">ALNOE001_20760</name>
</gene>
<feature type="transmembrane region" description="Helical" evidence="1">
    <location>
        <begin position="307"/>
        <end position="325"/>
    </location>
</feature>
<proteinExistence type="predicted"/>
<reference evidence="2 3" key="1">
    <citation type="submission" date="2018-06" db="EMBL/GenBank/DDBJ databases">
        <title>Genomic insight into two independent archaeal endosymbiosis events.</title>
        <authorList>
            <person name="Lind A.E."/>
            <person name="Lewis W.H."/>
            <person name="Spang A."/>
            <person name="Guy L."/>
            <person name="Embley M.T."/>
            <person name="Ettema T.J.G."/>
        </authorList>
    </citation>
    <scope>NUCLEOTIDE SEQUENCE [LARGE SCALE GENOMIC DNA]</scope>
    <source>
        <strain evidence="2">NOE</strain>
    </source>
</reference>
<sequence>MKVVVCEKCGANYQIDDNEDVDDYECSVCTGNLQSVQNYPSTNSQSHENYEKYNHKNLEDYLVARCENCGLKYTIDINESPEDYECSSCFGDLHYVNEELNKKFEDELKMKKSSQFNKDKNNNSLIHNNSEINTNSQIDESEINISSQIKNAHNQQNKDISDYKINSLNNNAFNESSIISPLTETNINEIEKKLRKKITKDFSYNLAESYGILIVNIKEIIVNDESKEKIEGNDYKESIFDRISKRNRKNIDKNQLPENIAIDREINELNNASESEIQQIDETLKKSNKKQELIPHPNIKNTSYHDVYIVTGLIVALIGVSDVLLSQRIYGIIFIGIGIVLFIIGTMKNKSYTATEKRGKLIREKLLTLPERFYVFYFVKVPNANDGINHVVVGSTGIFSIVSQSYNEKEDKEKSKIESENINLVNKYRLNDLILENPENEDSTNNNKNNIDYQNNMKSSDKFQQRINNSKTPTKFKFAESQQRFDHNNKIKQKSIHLSEALIDFLNENGLKDCYVEPLVGFVNNKVAVINMPLTDEDLFLDELMMKITYGKKQLDEATTHKVAVLLSQYSTECSS</sequence>
<dbReference type="AlphaFoldDB" id="A0A366M8H0"/>
<accession>A0A366M8H0</accession>
<name>A0A366M8H0_9EURY</name>
<keyword evidence="1" id="KW-1133">Transmembrane helix</keyword>
<evidence type="ECO:0000256" key="1">
    <source>
        <dbReference type="SAM" id="Phobius"/>
    </source>
</evidence>